<comment type="caution">
    <text evidence="1">The sequence shown here is derived from an EMBL/GenBank/DDBJ whole genome shotgun (WGS) entry which is preliminary data.</text>
</comment>
<proteinExistence type="predicted"/>
<evidence type="ECO:0000313" key="1">
    <source>
        <dbReference type="EMBL" id="MBC5731959.1"/>
    </source>
</evidence>
<dbReference type="EMBL" id="JACOPR010000012">
    <property type="protein sequence ID" value="MBC5731959.1"/>
    <property type="molecule type" value="Genomic_DNA"/>
</dbReference>
<organism evidence="1 2">
    <name type="scientific">Pseudoflavonifractor hominis</name>
    <dbReference type="NCBI Taxonomy" id="2763059"/>
    <lineage>
        <taxon>Bacteria</taxon>
        <taxon>Bacillati</taxon>
        <taxon>Bacillota</taxon>
        <taxon>Clostridia</taxon>
        <taxon>Eubacteriales</taxon>
        <taxon>Oscillospiraceae</taxon>
        <taxon>Pseudoflavonifractor</taxon>
    </lineage>
</organism>
<reference evidence="1 2" key="1">
    <citation type="submission" date="2020-08" db="EMBL/GenBank/DDBJ databases">
        <title>Genome public.</title>
        <authorList>
            <person name="Liu C."/>
            <person name="Sun Q."/>
        </authorList>
    </citation>
    <scope>NUCLEOTIDE SEQUENCE [LARGE SCALE GENOMIC DNA]</scope>
    <source>
        <strain evidence="1 2">New-38</strain>
    </source>
</reference>
<evidence type="ECO:0000313" key="2">
    <source>
        <dbReference type="Proteomes" id="UP000660021"/>
    </source>
</evidence>
<gene>
    <name evidence="1" type="ORF">H8S34_14140</name>
</gene>
<dbReference type="Proteomes" id="UP000660021">
    <property type="component" value="Unassembled WGS sequence"/>
</dbReference>
<name>A0ABR7HWS6_9FIRM</name>
<protein>
    <submittedName>
        <fullName evidence="1">Aspartate dehydrogenase</fullName>
    </submittedName>
</protein>
<sequence length="72" mass="8418">MFFKKKPETQSYDKENQKPVIRASICTGEKVAGFQDIRTGTFREVMLIRTPGDLEEFRQLYGIGEREIPTQY</sequence>
<dbReference type="RefSeq" id="WP_186964339.1">
    <property type="nucleotide sequence ID" value="NZ_JACOPR010000012.1"/>
</dbReference>
<accession>A0ABR7HWS6</accession>
<keyword evidence="2" id="KW-1185">Reference proteome</keyword>